<accession>A0A0D0CZB1</accession>
<feature type="compositionally biased region" description="Pro residues" evidence="1">
    <location>
        <begin position="37"/>
        <end position="62"/>
    </location>
</feature>
<protein>
    <submittedName>
        <fullName evidence="2">Uncharacterized protein</fullName>
    </submittedName>
</protein>
<feature type="compositionally biased region" description="Basic residues" evidence="1">
    <location>
        <begin position="77"/>
        <end position="87"/>
    </location>
</feature>
<evidence type="ECO:0000256" key="1">
    <source>
        <dbReference type="SAM" id="MobiDB-lite"/>
    </source>
</evidence>
<organism evidence="2 3">
    <name type="scientific">Collybiopsis luxurians FD-317 M1</name>
    <dbReference type="NCBI Taxonomy" id="944289"/>
    <lineage>
        <taxon>Eukaryota</taxon>
        <taxon>Fungi</taxon>
        <taxon>Dikarya</taxon>
        <taxon>Basidiomycota</taxon>
        <taxon>Agaricomycotina</taxon>
        <taxon>Agaricomycetes</taxon>
        <taxon>Agaricomycetidae</taxon>
        <taxon>Agaricales</taxon>
        <taxon>Marasmiineae</taxon>
        <taxon>Omphalotaceae</taxon>
        <taxon>Collybiopsis</taxon>
        <taxon>Collybiopsis luxurians</taxon>
    </lineage>
</organism>
<dbReference type="EMBL" id="KN834769">
    <property type="protein sequence ID" value="KIK61868.1"/>
    <property type="molecule type" value="Genomic_DNA"/>
</dbReference>
<dbReference type="PRINTS" id="PR01217">
    <property type="entry name" value="PRICHEXTENSN"/>
</dbReference>
<proteinExistence type="predicted"/>
<gene>
    <name evidence="2" type="ORF">GYMLUDRAFT_557977</name>
</gene>
<dbReference type="HOGENOM" id="CLU_1267011_0_0_1"/>
<evidence type="ECO:0000313" key="3">
    <source>
        <dbReference type="Proteomes" id="UP000053593"/>
    </source>
</evidence>
<dbReference type="AlphaFoldDB" id="A0A0D0CZB1"/>
<sequence>MINWLQRVPIAKAQVMPTRVLRSQRQSNSPSLSKPSTPTPTPATTPAPTAPPPPPPPAPAPPLTIVLPFFNSTSTSKTRKTKEKPKPKPAACAPPTSTSAPIPAAPIVKTEPLPAQIQPYKKLPCRGDTVQMRIAKLQADLWSDPSKLTAKSVYCLGCQKKVCLDKRFDYYPGFWETHKKRCPGVQSGMPPPPRISPLSSQGMLMPMQAKAASPPNLQ</sequence>
<name>A0A0D0CZB1_9AGAR</name>
<evidence type="ECO:0000313" key="2">
    <source>
        <dbReference type="EMBL" id="KIK61868.1"/>
    </source>
</evidence>
<keyword evidence="3" id="KW-1185">Reference proteome</keyword>
<feature type="compositionally biased region" description="Polar residues" evidence="1">
    <location>
        <begin position="21"/>
        <end position="36"/>
    </location>
</feature>
<dbReference type="OrthoDB" id="2855464at2759"/>
<feature type="region of interest" description="Disordered" evidence="1">
    <location>
        <begin position="17"/>
        <end position="104"/>
    </location>
</feature>
<dbReference type="Proteomes" id="UP000053593">
    <property type="component" value="Unassembled WGS sequence"/>
</dbReference>
<feature type="compositionally biased region" description="Low complexity" evidence="1">
    <location>
        <begin position="89"/>
        <end position="104"/>
    </location>
</feature>
<reference evidence="2 3" key="1">
    <citation type="submission" date="2014-04" db="EMBL/GenBank/DDBJ databases">
        <title>Evolutionary Origins and Diversification of the Mycorrhizal Mutualists.</title>
        <authorList>
            <consortium name="DOE Joint Genome Institute"/>
            <consortium name="Mycorrhizal Genomics Consortium"/>
            <person name="Kohler A."/>
            <person name="Kuo A."/>
            <person name="Nagy L.G."/>
            <person name="Floudas D."/>
            <person name="Copeland A."/>
            <person name="Barry K.W."/>
            <person name="Cichocki N."/>
            <person name="Veneault-Fourrey C."/>
            <person name="LaButti K."/>
            <person name="Lindquist E.A."/>
            <person name="Lipzen A."/>
            <person name="Lundell T."/>
            <person name="Morin E."/>
            <person name="Murat C."/>
            <person name="Riley R."/>
            <person name="Ohm R."/>
            <person name="Sun H."/>
            <person name="Tunlid A."/>
            <person name="Henrissat B."/>
            <person name="Grigoriev I.V."/>
            <person name="Hibbett D.S."/>
            <person name="Martin F."/>
        </authorList>
    </citation>
    <scope>NUCLEOTIDE SEQUENCE [LARGE SCALE GENOMIC DNA]</scope>
    <source>
        <strain evidence="2 3">FD-317 M1</strain>
    </source>
</reference>